<dbReference type="SUPFAM" id="SSF46689">
    <property type="entry name" value="Homeodomain-like"/>
    <property type="match status" value="1"/>
</dbReference>
<keyword evidence="1" id="KW-0175">Coiled coil</keyword>
<evidence type="ECO:0000313" key="2">
    <source>
        <dbReference type="EMBL" id="EDS01690.1"/>
    </source>
</evidence>
<comment type="caution">
    <text evidence="2">The sequence shown here is derived from an EMBL/GenBank/DDBJ whole genome shotgun (WGS) entry which is preliminary data.</text>
</comment>
<evidence type="ECO:0000313" key="3">
    <source>
        <dbReference type="Proteomes" id="UP000005326"/>
    </source>
</evidence>
<reference evidence="2" key="1">
    <citation type="submission" date="2007-10" db="EMBL/GenBank/DDBJ databases">
        <authorList>
            <person name="Fulton L."/>
            <person name="Clifton S."/>
            <person name="Fulton B."/>
            <person name="Xu J."/>
            <person name="Minx P."/>
            <person name="Pepin K.H."/>
            <person name="Johnson M."/>
            <person name="Thiruvilangam P."/>
            <person name="Bhonagiri V."/>
            <person name="Nash W.E."/>
            <person name="Mardis E.R."/>
            <person name="Wilson R.K."/>
        </authorList>
    </citation>
    <scope>NUCLEOTIDE SEQUENCE [LARGE SCALE GENOMIC DNA]</scope>
    <source>
        <strain evidence="2">DSM 15702</strain>
    </source>
</reference>
<sequence>MSEAKKYDRSYKEQSVKPALEIGVKQAGEELKIPYGTMYGWVQAAKNGDPDIDERTPENVMSPADEIRQLRSEVKRLNKENKRLQEERDFLNEAAAFFAASRGK</sequence>
<keyword evidence="3" id="KW-1185">Reference proteome</keyword>
<gene>
    <name evidence="2" type="ORF">EUBSIR_00490</name>
</gene>
<dbReference type="EMBL" id="ABCA03000033">
    <property type="protein sequence ID" value="EDS01690.1"/>
    <property type="molecule type" value="Genomic_DNA"/>
</dbReference>
<accession>B0MKZ7</accession>
<dbReference type="GO" id="GO:0003677">
    <property type="term" value="F:DNA binding"/>
    <property type="evidence" value="ECO:0007669"/>
    <property type="project" value="InterPro"/>
</dbReference>
<evidence type="ECO:0000256" key="1">
    <source>
        <dbReference type="SAM" id="Coils"/>
    </source>
</evidence>
<dbReference type="Pfam" id="PF01527">
    <property type="entry name" value="HTH_Tnp_1"/>
    <property type="match status" value="1"/>
</dbReference>
<dbReference type="GO" id="GO:0004803">
    <property type="term" value="F:transposase activity"/>
    <property type="evidence" value="ECO:0007669"/>
    <property type="project" value="InterPro"/>
</dbReference>
<name>B0MKZ7_9FIRM</name>
<proteinExistence type="predicted"/>
<dbReference type="Gene3D" id="1.10.10.60">
    <property type="entry name" value="Homeodomain-like"/>
    <property type="match status" value="1"/>
</dbReference>
<dbReference type="InterPro" id="IPR009057">
    <property type="entry name" value="Homeodomain-like_sf"/>
</dbReference>
<dbReference type="AlphaFoldDB" id="B0MKZ7"/>
<dbReference type="GO" id="GO:0006313">
    <property type="term" value="P:DNA transposition"/>
    <property type="evidence" value="ECO:0007669"/>
    <property type="project" value="InterPro"/>
</dbReference>
<reference evidence="2" key="2">
    <citation type="submission" date="2014-06" db="EMBL/GenBank/DDBJ databases">
        <title>Draft genome sequence of Eubacterium siraeum (DSM 15702).</title>
        <authorList>
            <person name="Sudarsanam P."/>
            <person name="Ley R."/>
            <person name="Guruge J."/>
            <person name="Turnbaugh P.J."/>
            <person name="Mahowald M."/>
            <person name="Liep D."/>
            <person name="Gordon J."/>
        </authorList>
    </citation>
    <scope>NUCLEOTIDE SEQUENCE</scope>
    <source>
        <strain evidence="2">DSM 15702</strain>
    </source>
</reference>
<feature type="coiled-coil region" evidence="1">
    <location>
        <begin position="67"/>
        <end position="94"/>
    </location>
</feature>
<dbReference type="InterPro" id="IPR002514">
    <property type="entry name" value="Transposase_8"/>
</dbReference>
<protein>
    <submittedName>
        <fullName evidence="2">Transposase</fullName>
    </submittedName>
</protein>
<organism evidence="2 3">
    <name type="scientific">[Eubacterium] siraeum DSM 15702</name>
    <dbReference type="NCBI Taxonomy" id="428128"/>
    <lineage>
        <taxon>Bacteria</taxon>
        <taxon>Bacillati</taxon>
        <taxon>Bacillota</taxon>
        <taxon>Clostridia</taxon>
        <taxon>Eubacteriales</taxon>
        <taxon>Oscillospiraceae</taxon>
        <taxon>Oscillospiraceae incertae sedis</taxon>
    </lineage>
</organism>
<dbReference type="Proteomes" id="UP000005326">
    <property type="component" value="Unassembled WGS sequence"/>
</dbReference>